<accession>A0ABS6XJ23</accession>
<evidence type="ECO:0000313" key="5">
    <source>
        <dbReference type="EMBL" id="MBW4330213.1"/>
    </source>
</evidence>
<dbReference type="PANTHER" id="PTHR43817">
    <property type="entry name" value="GLYCOSYL HYDROLASE"/>
    <property type="match status" value="1"/>
</dbReference>
<protein>
    <submittedName>
        <fullName evidence="5">Glycoside hydrolase family 43 protein</fullName>
    </submittedName>
</protein>
<dbReference type="GO" id="GO:0016787">
    <property type="term" value="F:hydrolase activity"/>
    <property type="evidence" value="ECO:0007669"/>
    <property type="project" value="UniProtKB-KW"/>
</dbReference>
<dbReference type="EMBL" id="JAHWZX010000003">
    <property type="protein sequence ID" value="MBW4330213.1"/>
    <property type="molecule type" value="Genomic_DNA"/>
</dbReference>
<keyword evidence="6" id="KW-1185">Reference proteome</keyword>
<dbReference type="CDD" id="cd18820">
    <property type="entry name" value="GH43_LbAraf43-like"/>
    <property type="match status" value="1"/>
</dbReference>
<proteinExistence type="inferred from homology"/>
<evidence type="ECO:0000256" key="2">
    <source>
        <dbReference type="ARBA" id="ARBA00022801"/>
    </source>
</evidence>
<evidence type="ECO:0000313" key="6">
    <source>
        <dbReference type="Proteomes" id="UP001197214"/>
    </source>
</evidence>
<evidence type="ECO:0000256" key="1">
    <source>
        <dbReference type="ARBA" id="ARBA00022729"/>
    </source>
</evidence>
<reference evidence="5 6" key="1">
    <citation type="submission" date="2021-07" db="EMBL/GenBank/DDBJ databases">
        <title>Stakelama flava sp. nov., a novel endophytic bacterium isolated from branch of Kandelia candel.</title>
        <authorList>
            <person name="Tuo L."/>
        </authorList>
    </citation>
    <scope>NUCLEOTIDE SEQUENCE [LARGE SCALE GENOMIC DNA]</scope>
    <source>
        <strain evidence="5 6">CBK3Z-3</strain>
    </source>
</reference>
<sequence length="337" mass="37208">MLPISRREYDALVSAYPPDAQPAKDRAAAATFTNPLLASGPDPYVVRDGDTYYYMHTMGDRLDIWKTKDITDLAHAERRTVWRPSPHTPNGRSIWAPELHRIAGKWYIYYTAADSAHDDDDHRGVFVLENASADPMTGEWKDLGRVNTAHPGIDGTTFAYRGKRYFVYSPYVGPDSDLAIAEMRDPVTLAGPEVIIARPDKEWEQQGGRQILEGPAFLPSPGGDLYLAYSGSACWSDDYAIGLLHAGAGSDPLNPASWRKSPRPVLKNSAAGHVFAPGHNGFFTTPSGETWIVYHANPAADMGCTSRRAPHIQQVRWQGGKPVFPMPDATHPLERPQ</sequence>
<comment type="caution">
    <text evidence="5">The sequence shown here is derived from an EMBL/GenBank/DDBJ whole genome shotgun (WGS) entry which is preliminary data.</text>
</comment>
<keyword evidence="1" id="KW-0732">Signal</keyword>
<evidence type="ECO:0000256" key="4">
    <source>
        <dbReference type="RuleBase" id="RU361187"/>
    </source>
</evidence>
<keyword evidence="3 4" id="KW-0326">Glycosidase</keyword>
<name>A0ABS6XJ23_9SPHN</name>
<dbReference type="Pfam" id="PF04616">
    <property type="entry name" value="Glyco_hydro_43"/>
    <property type="match status" value="1"/>
</dbReference>
<organism evidence="5 6">
    <name type="scientific">Stakelama flava</name>
    <dbReference type="NCBI Taxonomy" id="2860338"/>
    <lineage>
        <taxon>Bacteria</taxon>
        <taxon>Pseudomonadati</taxon>
        <taxon>Pseudomonadota</taxon>
        <taxon>Alphaproteobacteria</taxon>
        <taxon>Sphingomonadales</taxon>
        <taxon>Sphingomonadaceae</taxon>
        <taxon>Stakelama</taxon>
    </lineage>
</organism>
<dbReference type="InterPro" id="IPR006710">
    <property type="entry name" value="Glyco_hydro_43"/>
</dbReference>
<keyword evidence="2 4" id="KW-0378">Hydrolase</keyword>
<dbReference type="PANTHER" id="PTHR43817:SF1">
    <property type="entry name" value="HYDROLASE, FAMILY 43, PUTATIVE (AFU_ORTHOLOGUE AFUA_3G01660)-RELATED"/>
    <property type="match status" value="1"/>
</dbReference>
<gene>
    <name evidence="5" type="ORF">KY084_04910</name>
</gene>
<evidence type="ECO:0000256" key="3">
    <source>
        <dbReference type="ARBA" id="ARBA00023295"/>
    </source>
</evidence>
<comment type="similarity">
    <text evidence="4">Belongs to the glycosyl hydrolase 43 family.</text>
</comment>
<dbReference type="Proteomes" id="UP001197214">
    <property type="component" value="Unassembled WGS sequence"/>
</dbReference>